<evidence type="ECO:0000259" key="1">
    <source>
        <dbReference type="PROSITE" id="PS51819"/>
    </source>
</evidence>
<dbReference type="GO" id="GO:0016829">
    <property type="term" value="F:lyase activity"/>
    <property type="evidence" value="ECO:0007669"/>
    <property type="project" value="UniProtKB-KW"/>
</dbReference>
<dbReference type="CDD" id="cd06587">
    <property type="entry name" value="VOC"/>
    <property type="match status" value="1"/>
</dbReference>
<comment type="caution">
    <text evidence="2">The sequence shown here is derived from an EMBL/GenBank/DDBJ whole genome shotgun (WGS) entry which is preliminary data.</text>
</comment>
<organism evidence="2 3">
    <name type="scientific">Klebsiella oxytoca</name>
    <dbReference type="NCBI Taxonomy" id="571"/>
    <lineage>
        <taxon>Bacteria</taxon>
        <taxon>Pseudomonadati</taxon>
        <taxon>Pseudomonadota</taxon>
        <taxon>Gammaproteobacteria</taxon>
        <taxon>Enterobacterales</taxon>
        <taxon>Enterobacteriaceae</taxon>
        <taxon>Klebsiella/Raoultella group</taxon>
        <taxon>Klebsiella</taxon>
    </lineage>
</organism>
<dbReference type="PROSITE" id="PS51819">
    <property type="entry name" value="VOC"/>
    <property type="match status" value="1"/>
</dbReference>
<gene>
    <name evidence="2" type="ORF">DET57_13053</name>
</gene>
<dbReference type="GO" id="GO:0051213">
    <property type="term" value="F:dioxygenase activity"/>
    <property type="evidence" value="ECO:0007669"/>
    <property type="project" value="UniProtKB-KW"/>
</dbReference>
<dbReference type="RefSeq" id="WP_110277211.1">
    <property type="nucleotide sequence ID" value="NZ_QJJG01000030.1"/>
</dbReference>
<dbReference type="InterPro" id="IPR029068">
    <property type="entry name" value="Glyas_Bleomycin-R_OHBP_Dase"/>
</dbReference>
<name>A0A318FD26_KLEOX</name>
<dbReference type="Pfam" id="PF00903">
    <property type="entry name" value="Glyoxalase"/>
    <property type="match status" value="1"/>
</dbReference>
<protein>
    <submittedName>
        <fullName evidence="2">Catechol 2,3-dioxygenase-like lactoylglutathione lyase family enzyme</fullName>
    </submittedName>
</protein>
<dbReference type="EMBL" id="QJJG01000030">
    <property type="protein sequence ID" value="PXW36479.1"/>
    <property type="molecule type" value="Genomic_DNA"/>
</dbReference>
<dbReference type="AlphaFoldDB" id="A0A318FD26"/>
<keyword evidence="2" id="KW-0456">Lyase</keyword>
<dbReference type="SUPFAM" id="SSF54593">
    <property type="entry name" value="Glyoxalase/Bleomycin resistance protein/Dihydroxybiphenyl dioxygenase"/>
    <property type="match status" value="1"/>
</dbReference>
<sequence>MSEYTWDHLQLRSPDPELTAAWFERCLNAEIIRKPGKVDIRLAGINIFIAPVTEGDGVAPPPFPPYQGLDHFGLTVDNLDETAAELKSKGVEFTQEPIAIRPGVRGCFIRGPQNISIEILERRLS</sequence>
<evidence type="ECO:0000313" key="2">
    <source>
        <dbReference type="EMBL" id="PXW36479.1"/>
    </source>
</evidence>
<accession>A0A318FD26</accession>
<keyword evidence="2" id="KW-0560">Oxidoreductase</keyword>
<evidence type="ECO:0000313" key="3">
    <source>
        <dbReference type="Proteomes" id="UP000247485"/>
    </source>
</evidence>
<dbReference type="InterPro" id="IPR037523">
    <property type="entry name" value="VOC_core"/>
</dbReference>
<proteinExistence type="predicted"/>
<feature type="domain" description="VOC" evidence="1">
    <location>
        <begin position="5"/>
        <end position="122"/>
    </location>
</feature>
<dbReference type="Proteomes" id="UP000247485">
    <property type="component" value="Unassembled WGS sequence"/>
</dbReference>
<dbReference type="Gene3D" id="3.10.180.10">
    <property type="entry name" value="2,3-Dihydroxybiphenyl 1,2-Dioxygenase, domain 1"/>
    <property type="match status" value="1"/>
</dbReference>
<keyword evidence="2" id="KW-0223">Dioxygenase</keyword>
<reference evidence="2 3" key="1">
    <citation type="submission" date="2018-05" db="EMBL/GenBank/DDBJ databases">
        <title>Freshwater and sediment microbial communities from various areas in North America, analyzing microbe dynamics in response to fracking.</title>
        <authorList>
            <person name="Lamendella R."/>
        </authorList>
    </citation>
    <scope>NUCLEOTIDE SEQUENCE [LARGE SCALE GENOMIC DNA]</scope>
    <source>
        <strain evidence="2 3">67</strain>
    </source>
</reference>
<dbReference type="InterPro" id="IPR004360">
    <property type="entry name" value="Glyas_Fos-R_dOase_dom"/>
</dbReference>